<feature type="transmembrane region" description="Helical" evidence="9">
    <location>
        <begin position="91"/>
        <end position="114"/>
    </location>
</feature>
<dbReference type="PANTHER" id="PTHR35011">
    <property type="entry name" value="2,3-DIKETO-L-GULONATE TRAP TRANSPORTER SMALL PERMEASE PROTEIN YIAM"/>
    <property type="match status" value="1"/>
</dbReference>
<keyword evidence="3" id="KW-1003">Cell membrane</keyword>
<dbReference type="EMBL" id="QPGB01000007">
    <property type="protein sequence ID" value="RCS56505.1"/>
    <property type="molecule type" value="Genomic_DNA"/>
</dbReference>
<keyword evidence="12" id="KW-1185">Reference proteome</keyword>
<reference evidence="11 12" key="1">
    <citation type="journal article" date="2018" name="Int. J. Syst. Evol. Microbiol.">
        <title>Parvibium lacunae gen. nov., sp. nov., a new member of the family Alcaligenaceae isolated from a freshwater pond.</title>
        <authorList>
            <person name="Chen W.M."/>
            <person name="Xie P.B."/>
            <person name="Hsu M.Y."/>
            <person name="Sheu S.Y."/>
        </authorList>
    </citation>
    <scope>NUCLEOTIDE SEQUENCE [LARGE SCALE GENOMIC DNA]</scope>
    <source>
        <strain evidence="11 12">KMB9</strain>
    </source>
</reference>
<dbReference type="OrthoDB" id="9795655at2"/>
<keyword evidence="11" id="KW-0762">Sugar transport</keyword>
<sequence length="179" mass="20456">MSFLLGISRLIDAVNEKIGAWVSWLSLVAVIVSSLNAIMRYSFDLSSNAWLELQWYLFAAVFMLAGAYSLRHNEHVRIDIIFNKLSPKKQAIVDTFGMLLFLTPMCLIVIYDGWGFFAESWRIQEMSSNPGGLIRWPVKLLIPVGFTLLFLQGISQLIKQLAFLADRAENPLEYHEKVR</sequence>
<name>A0A368KYJ7_9BURK</name>
<dbReference type="InterPro" id="IPR055348">
    <property type="entry name" value="DctQ"/>
</dbReference>
<keyword evidence="4 9" id="KW-0997">Cell inner membrane</keyword>
<dbReference type="RefSeq" id="WP_114403714.1">
    <property type="nucleotide sequence ID" value="NZ_QPGB01000007.1"/>
</dbReference>
<comment type="function">
    <text evidence="9">Part of the tripartite ATP-independent periplasmic (TRAP) transport system.</text>
</comment>
<dbReference type="PANTHER" id="PTHR35011:SF4">
    <property type="entry name" value="SLL1102 PROTEIN"/>
    <property type="match status" value="1"/>
</dbReference>
<evidence type="ECO:0000256" key="3">
    <source>
        <dbReference type="ARBA" id="ARBA00022475"/>
    </source>
</evidence>
<gene>
    <name evidence="11" type="ORF">DU000_12335</name>
</gene>
<evidence type="ECO:0000313" key="11">
    <source>
        <dbReference type="EMBL" id="RCS56505.1"/>
    </source>
</evidence>
<dbReference type="Pfam" id="PF04290">
    <property type="entry name" value="DctQ"/>
    <property type="match status" value="1"/>
</dbReference>
<proteinExistence type="inferred from homology"/>
<comment type="similarity">
    <text evidence="8 9">Belongs to the TRAP transporter small permease family.</text>
</comment>
<comment type="subcellular location">
    <subcellularLocation>
        <location evidence="1 9">Cell inner membrane</location>
        <topology evidence="1 9">Multi-pass membrane protein</topology>
    </subcellularLocation>
</comment>
<evidence type="ECO:0000256" key="2">
    <source>
        <dbReference type="ARBA" id="ARBA00022448"/>
    </source>
</evidence>
<evidence type="ECO:0000256" key="1">
    <source>
        <dbReference type="ARBA" id="ARBA00004429"/>
    </source>
</evidence>
<feature type="transmembrane region" description="Helical" evidence="9">
    <location>
        <begin position="53"/>
        <end position="70"/>
    </location>
</feature>
<evidence type="ECO:0000256" key="8">
    <source>
        <dbReference type="ARBA" id="ARBA00038436"/>
    </source>
</evidence>
<keyword evidence="2 9" id="KW-0813">Transport</keyword>
<feature type="transmembrane region" description="Helical" evidence="9">
    <location>
        <begin position="134"/>
        <end position="151"/>
    </location>
</feature>
<organism evidence="11 12">
    <name type="scientific">Parvibium lacunae</name>
    <dbReference type="NCBI Taxonomy" id="1888893"/>
    <lineage>
        <taxon>Bacteria</taxon>
        <taxon>Pseudomonadati</taxon>
        <taxon>Pseudomonadota</taxon>
        <taxon>Betaproteobacteria</taxon>
        <taxon>Burkholderiales</taxon>
        <taxon>Alcaligenaceae</taxon>
        <taxon>Parvibium</taxon>
    </lineage>
</organism>
<keyword evidence="6 9" id="KW-1133">Transmembrane helix</keyword>
<keyword evidence="5 9" id="KW-0812">Transmembrane</keyword>
<evidence type="ECO:0000256" key="4">
    <source>
        <dbReference type="ARBA" id="ARBA00022519"/>
    </source>
</evidence>
<protein>
    <recommendedName>
        <fullName evidence="9">TRAP transporter small permease protein</fullName>
    </recommendedName>
</protein>
<feature type="transmembrane region" description="Helical" evidence="9">
    <location>
        <begin position="21"/>
        <end position="41"/>
    </location>
</feature>
<comment type="subunit">
    <text evidence="9">The complex comprises the extracytoplasmic solute receptor protein and the two transmembrane proteins.</text>
</comment>
<evidence type="ECO:0000256" key="7">
    <source>
        <dbReference type="ARBA" id="ARBA00023136"/>
    </source>
</evidence>
<evidence type="ECO:0000256" key="6">
    <source>
        <dbReference type="ARBA" id="ARBA00022989"/>
    </source>
</evidence>
<dbReference type="InterPro" id="IPR007387">
    <property type="entry name" value="TRAP_DctQ"/>
</dbReference>
<evidence type="ECO:0000256" key="9">
    <source>
        <dbReference type="RuleBase" id="RU369079"/>
    </source>
</evidence>
<feature type="domain" description="Tripartite ATP-independent periplasmic transporters DctQ component" evidence="10">
    <location>
        <begin position="30"/>
        <end position="161"/>
    </location>
</feature>
<dbReference type="Proteomes" id="UP000252357">
    <property type="component" value="Unassembled WGS sequence"/>
</dbReference>
<dbReference type="GO" id="GO:0005886">
    <property type="term" value="C:plasma membrane"/>
    <property type="evidence" value="ECO:0007669"/>
    <property type="project" value="UniProtKB-SubCell"/>
</dbReference>
<evidence type="ECO:0000256" key="5">
    <source>
        <dbReference type="ARBA" id="ARBA00022692"/>
    </source>
</evidence>
<keyword evidence="7 9" id="KW-0472">Membrane</keyword>
<comment type="caution">
    <text evidence="11">The sequence shown here is derived from an EMBL/GenBank/DDBJ whole genome shotgun (WGS) entry which is preliminary data.</text>
</comment>
<dbReference type="AlphaFoldDB" id="A0A368KYJ7"/>
<dbReference type="GO" id="GO:0022857">
    <property type="term" value="F:transmembrane transporter activity"/>
    <property type="evidence" value="ECO:0007669"/>
    <property type="project" value="UniProtKB-UniRule"/>
</dbReference>
<evidence type="ECO:0000259" key="10">
    <source>
        <dbReference type="Pfam" id="PF04290"/>
    </source>
</evidence>
<evidence type="ECO:0000313" key="12">
    <source>
        <dbReference type="Proteomes" id="UP000252357"/>
    </source>
</evidence>
<accession>A0A368KYJ7</accession>